<reference evidence="2" key="1">
    <citation type="journal article" date="2019" name="Plant Biotechnol. J.">
        <title>Genome sequencing of the Australian wild diploid species Gossypium australe highlights disease resistance and delayed gland morphogenesis.</title>
        <authorList>
            <person name="Cai Y."/>
            <person name="Cai X."/>
            <person name="Wang Q."/>
            <person name="Wang P."/>
            <person name="Zhang Y."/>
            <person name="Cai C."/>
            <person name="Xu Y."/>
            <person name="Wang K."/>
            <person name="Zhou Z."/>
            <person name="Wang C."/>
            <person name="Geng S."/>
            <person name="Li B."/>
            <person name="Dong Q."/>
            <person name="Hou Y."/>
            <person name="Wang H."/>
            <person name="Ai P."/>
            <person name="Liu Z."/>
            <person name="Yi F."/>
            <person name="Sun M."/>
            <person name="An G."/>
            <person name="Cheng J."/>
            <person name="Zhang Y."/>
            <person name="Shi Q."/>
            <person name="Xie Y."/>
            <person name="Shi X."/>
            <person name="Chang Y."/>
            <person name="Huang F."/>
            <person name="Chen Y."/>
            <person name="Hong S."/>
            <person name="Mi L."/>
            <person name="Sun Q."/>
            <person name="Zhang L."/>
            <person name="Zhou B."/>
            <person name="Peng R."/>
            <person name="Zhang X."/>
            <person name="Liu F."/>
        </authorList>
    </citation>
    <scope>NUCLEOTIDE SEQUENCE [LARGE SCALE GENOMIC DNA]</scope>
    <source>
        <strain evidence="2">cv. PA1801</strain>
    </source>
</reference>
<dbReference type="EMBL" id="SMMG02000002">
    <property type="protein sequence ID" value="KAA3484333.1"/>
    <property type="molecule type" value="Genomic_DNA"/>
</dbReference>
<keyword evidence="1" id="KW-0548">Nucleotidyltransferase</keyword>
<dbReference type="AlphaFoldDB" id="A0A5B6WSB0"/>
<evidence type="ECO:0000313" key="1">
    <source>
        <dbReference type="EMBL" id="KAA3484333.1"/>
    </source>
</evidence>
<accession>A0A5B6WSB0</accession>
<gene>
    <name evidence="1" type="ORF">EPI10_006422</name>
</gene>
<evidence type="ECO:0000313" key="2">
    <source>
        <dbReference type="Proteomes" id="UP000325315"/>
    </source>
</evidence>
<dbReference type="PANTHER" id="PTHR46890">
    <property type="entry name" value="NON-LTR RETROLELEMENT REVERSE TRANSCRIPTASE-LIKE PROTEIN-RELATED"/>
    <property type="match status" value="1"/>
</dbReference>
<keyword evidence="2" id="KW-1185">Reference proteome</keyword>
<keyword evidence="1" id="KW-0808">Transferase</keyword>
<organism evidence="1 2">
    <name type="scientific">Gossypium australe</name>
    <dbReference type="NCBI Taxonomy" id="47621"/>
    <lineage>
        <taxon>Eukaryota</taxon>
        <taxon>Viridiplantae</taxon>
        <taxon>Streptophyta</taxon>
        <taxon>Embryophyta</taxon>
        <taxon>Tracheophyta</taxon>
        <taxon>Spermatophyta</taxon>
        <taxon>Magnoliopsida</taxon>
        <taxon>eudicotyledons</taxon>
        <taxon>Gunneridae</taxon>
        <taxon>Pentapetalae</taxon>
        <taxon>rosids</taxon>
        <taxon>malvids</taxon>
        <taxon>Malvales</taxon>
        <taxon>Malvaceae</taxon>
        <taxon>Malvoideae</taxon>
        <taxon>Gossypium</taxon>
    </lineage>
</organism>
<dbReference type="Proteomes" id="UP000325315">
    <property type="component" value="Unassembled WGS sequence"/>
</dbReference>
<dbReference type="InterPro" id="IPR052343">
    <property type="entry name" value="Retrotransposon-Effector_Assoc"/>
</dbReference>
<sequence>MEAFHTALNDCWLMDVGYSRMWFTWERGNLPKTNIKEWLDRGLQMIIGFRLRHDGHWRKCLKRRSRISEGLRQCLTCWASKISKGREGLKRDLRRKLESLLEKERTKDNRVEIIDTKLYLNLEIEKDEVYWEQRAHANWLNLGDKNITFFHNSASQRKRANTIKCLRDKEGRDKLFTTEGSSNMDKVFSGIEQCVSLKENLMLATTYTKDEIREAIKRMGPTKAPGDDGFSAIFFQKYWHIVGLEVTSFCLKILNADGDLKDLNVTNIVLIPHIPQIWPTFMIAKVVANRFQHVLDGCIDSVESAFVPGCLITDNVLVA</sequence>
<proteinExistence type="predicted"/>
<protein>
    <submittedName>
        <fullName evidence="1">Reverse transcriptase</fullName>
    </submittedName>
</protein>
<dbReference type="PANTHER" id="PTHR46890:SF48">
    <property type="entry name" value="RNA-DIRECTED DNA POLYMERASE"/>
    <property type="match status" value="1"/>
</dbReference>
<dbReference type="GO" id="GO:0003964">
    <property type="term" value="F:RNA-directed DNA polymerase activity"/>
    <property type="evidence" value="ECO:0007669"/>
    <property type="project" value="UniProtKB-KW"/>
</dbReference>
<dbReference type="OrthoDB" id="416119at2759"/>
<keyword evidence="1" id="KW-0695">RNA-directed DNA polymerase</keyword>
<name>A0A5B6WSB0_9ROSI</name>
<comment type="caution">
    <text evidence="1">The sequence shown here is derived from an EMBL/GenBank/DDBJ whole genome shotgun (WGS) entry which is preliminary data.</text>
</comment>